<gene>
    <name evidence="6" type="ORF">BHY08_08345</name>
</gene>
<accession>A0A1J0A7A6</accession>
<keyword evidence="3" id="KW-0804">Transcription</keyword>
<evidence type="ECO:0000313" key="7">
    <source>
        <dbReference type="Proteomes" id="UP000191200"/>
    </source>
</evidence>
<dbReference type="GO" id="GO:0003700">
    <property type="term" value="F:DNA-binding transcription factor activity"/>
    <property type="evidence" value="ECO:0007669"/>
    <property type="project" value="UniProtKB-UniRule"/>
</dbReference>
<dbReference type="SUPFAM" id="SSF64288">
    <property type="entry name" value="Chorismate lyase-like"/>
    <property type="match status" value="1"/>
</dbReference>
<dbReference type="EMBL" id="CP017267">
    <property type="protein sequence ID" value="APB31824.1"/>
    <property type="molecule type" value="Genomic_DNA"/>
</dbReference>
<dbReference type="OrthoDB" id="9816541at2"/>
<dbReference type="PANTHER" id="PTHR44846:SF12">
    <property type="entry name" value="HTH-TYPE TRANSCRIPTIONAL REGULATOR TRER"/>
    <property type="match status" value="1"/>
</dbReference>
<keyword evidence="7" id="KW-1185">Reference proteome</keyword>
<dbReference type="CDD" id="cd07377">
    <property type="entry name" value="WHTH_GntR"/>
    <property type="match status" value="1"/>
</dbReference>
<dbReference type="InterPro" id="IPR036390">
    <property type="entry name" value="WH_DNA-bd_sf"/>
</dbReference>
<organism evidence="6 7">
    <name type="scientific">Vagococcus teuberi</name>
    <dbReference type="NCBI Taxonomy" id="519472"/>
    <lineage>
        <taxon>Bacteria</taxon>
        <taxon>Bacillati</taxon>
        <taxon>Bacillota</taxon>
        <taxon>Bacilli</taxon>
        <taxon>Lactobacillales</taxon>
        <taxon>Enterococcaceae</taxon>
        <taxon>Vagococcus</taxon>
    </lineage>
</organism>
<keyword evidence="1" id="KW-0805">Transcription regulation</keyword>
<dbReference type="SMART" id="SM00345">
    <property type="entry name" value="HTH_GNTR"/>
    <property type="match status" value="1"/>
</dbReference>
<dbReference type="AlphaFoldDB" id="A0A1J0A7A6"/>
<dbReference type="SMART" id="SM00866">
    <property type="entry name" value="UTRA"/>
    <property type="match status" value="1"/>
</dbReference>
<sequence>MKAYEVIYQTIENSILKGEYGPGDFLPSENQYVKQFKVSRDTVRKALNLLMTNGHIQKIHGKGSMVLKREQLRFPISGLTSYKELQQAYGYDSITDVVSLETIKISEDLSRLTGFEKDEDVWKIIRTREIDHQKVIRDTDYLLCRLIPNLTREIGEDSIYKYIEKELNLQISFAEKEIRVVPLNQLDKDHLDLNSQDNNIVSIQSRVFLANAEQFQYTESRHRVDKFLFYDFARRNPSTI</sequence>
<dbReference type="STRING" id="519472.BHY08_08345"/>
<dbReference type="PROSITE" id="PS50949">
    <property type="entry name" value="HTH_GNTR"/>
    <property type="match status" value="1"/>
</dbReference>
<evidence type="ECO:0000256" key="2">
    <source>
        <dbReference type="ARBA" id="ARBA00023125"/>
    </source>
</evidence>
<dbReference type="InterPro" id="IPR012770">
    <property type="entry name" value="TreR"/>
</dbReference>
<protein>
    <recommendedName>
        <fullName evidence="4">Trehalose operon repressor</fullName>
    </recommendedName>
</protein>
<evidence type="ECO:0000313" key="6">
    <source>
        <dbReference type="EMBL" id="APB31824.1"/>
    </source>
</evidence>
<dbReference type="Gene3D" id="3.40.1410.10">
    <property type="entry name" value="Chorismate lyase-like"/>
    <property type="match status" value="1"/>
</dbReference>
<dbReference type="InterPro" id="IPR011663">
    <property type="entry name" value="UTRA"/>
</dbReference>
<dbReference type="InterPro" id="IPR050679">
    <property type="entry name" value="Bact_HTH_transcr_reg"/>
</dbReference>
<evidence type="ECO:0000256" key="3">
    <source>
        <dbReference type="ARBA" id="ARBA00023163"/>
    </source>
</evidence>
<dbReference type="InterPro" id="IPR036388">
    <property type="entry name" value="WH-like_DNA-bd_sf"/>
</dbReference>
<dbReference type="Gene3D" id="1.10.10.10">
    <property type="entry name" value="Winged helix-like DNA-binding domain superfamily/Winged helix DNA-binding domain"/>
    <property type="match status" value="1"/>
</dbReference>
<keyword evidence="2" id="KW-0238">DNA-binding</keyword>
<dbReference type="SUPFAM" id="SSF46785">
    <property type="entry name" value="Winged helix' DNA-binding domain"/>
    <property type="match status" value="1"/>
</dbReference>
<reference evidence="6 7" key="1">
    <citation type="submission" date="2016-09" db="EMBL/GenBank/DDBJ databases">
        <title>Vagococcus teuberi sp. nov., isolated from the Malian artisanal sour milk fene.</title>
        <authorList>
            <person name="Wullschleger S."/>
            <person name="Seifert C."/>
            <person name="Baumgartner S."/>
            <person name="Lacroix C."/>
            <person name="Bonfoh B."/>
            <person name="Stevens M.J."/>
            <person name="Meile L."/>
        </authorList>
    </citation>
    <scope>NUCLEOTIDE SEQUENCE [LARGE SCALE GENOMIC DNA]</scope>
    <source>
        <strain evidence="6 7">DSM 21459</strain>
    </source>
</reference>
<dbReference type="Pfam" id="PF07702">
    <property type="entry name" value="UTRA"/>
    <property type="match status" value="1"/>
</dbReference>
<dbReference type="Proteomes" id="UP000191200">
    <property type="component" value="Chromosome"/>
</dbReference>
<dbReference type="GO" id="GO:0003677">
    <property type="term" value="F:DNA binding"/>
    <property type="evidence" value="ECO:0007669"/>
    <property type="project" value="UniProtKB-UniRule"/>
</dbReference>
<evidence type="ECO:0000256" key="4">
    <source>
        <dbReference type="NCBIfam" id="TIGR02404"/>
    </source>
</evidence>
<evidence type="ECO:0000259" key="5">
    <source>
        <dbReference type="PROSITE" id="PS50949"/>
    </source>
</evidence>
<dbReference type="InterPro" id="IPR000524">
    <property type="entry name" value="Tscrpt_reg_HTH_GntR"/>
</dbReference>
<dbReference type="PANTHER" id="PTHR44846">
    <property type="entry name" value="MANNOSYL-D-GLYCERATE TRANSPORT/METABOLISM SYSTEM REPRESSOR MNGR-RELATED"/>
    <property type="match status" value="1"/>
</dbReference>
<dbReference type="NCBIfam" id="TIGR02404">
    <property type="entry name" value="trehalos_R_Bsub"/>
    <property type="match status" value="1"/>
</dbReference>
<dbReference type="GO" id="GO:0045892">
    <property type="term" value="P:negative regulation of DNA-templated transcription"/>
    <property type="evidence" value="ECO:0007669"/>
    <property type="project" value="TreeGrafter"/>
</dbReference>
<dbReference type="KEGG" id="vte:BHY08_08345"/>
<dbReference type="InterPro" id="IPR028978">
    <property type="entry name" value="Chorismate_lyase_/UTRA_dom_sf"/>
</dbReference>
<evidence type="ECO:0000256" key="1">
    <source>
        <dbReference type="ARBA" id="ARBA00023015"/>
    </source>
</evidence>
<feature type="domain" description="HTH gntR-type" evidence="5">
    <location>
        <begin position="1"/>
        <end position="69"/>
    </location>
</feature>
<proteinExistence type="predicted"/>
<dbReference type="RefSeq" id="WP_071457429.1">
    <property type="nucleotide sequence ID" value="NZ_CP017267.1"/>
</dbReference>
<dbReference type="PRINTS" id="PR00035">
    <property type="entry name" value="HTHGNTR"/>
</dbReference>
<name>A0A1J0A7A6_9ENTE</name>
<dbReference type="Pfam" id="PF00392">
    <property type="entry name" value="GntR"/>
    <property type="match status" value="1"/>
</dbReference>